<keyword evidence="5 7" id="KW-1133">Transmembrane helix</keyword>
<dbReference type="GO" id="GO:0005886">
    <property type="term" value="C:plasma membrane"/>
    <property type="evidence" value="ECO:0007669"/>
    <property type="project" value="UniProtKB-SubCell"/>
</dbReference>
<dbReference type="InterPro" id="IPR000045">
    <property type="entry name" value="Prepilin_IV_endopep_pep"/>
</dbReference>
<proteinExistence type="inferred from homology"/>
<feature type="transmembrane region" description="Helical" evidence="7">
    <location>
        <begin position="223"/>
        <end position="246"/>
    </location>
</feature>
<evidence type="ECO:0000256" key="3">
    <source>
        <dbReference type="ARBA" id="ARBA00022475"/>
    </source>
</evidence>
<gene>
    <name evidence="10" type="primary">comC_1</name>
    <name evidence="10" type="ORF">Psch_00159</name>
</gene>
<keyword evidence="3" id="KW-1003">Cell membrane</keyword>
<comment type="similarity">
    <text evidence="2">Belongs to the peptidase A24 family.</text>
</comment>
<accession>A0A4Y7RE82</accession>
<dbReference type="Gene3D" id="1.20.120.1220">
    <property type="match status" value="1"/>
</dbReference>
<evidence type="ECO:0000259" key="8">
    <source>
        <dbReference type="Pfam" id="PF01478"/>
    </source>
</evidence>
<feature type="transmembrane region" description="Helical" evidence="7">
    <location>
        <begin position="187"/>
        <end position="211"/>
    </location>
</feature>
<evidence type="ECO:0000256" key="4">
    <source>
        <dbReference type="ARBA" id="ARBA00022692"/>
    </source>
</evidence>
<feature type="transmembrane region" description="Helical" evidence="7">
    <location>
        <begin position="147"/>
        <end position="167"/>
    </location>
</feature>
<feature type="domain" description="Prepilin type IV endopeptidase peptidase" evidence="8">
    <location>
        <begin position="105"/>
        <end position="207"/>
    </location>
</feature>
<dbReference type="Pfam" id="PF06750">
    <property type="entry name" value="A24_N_bact"/>
    <property type="match status" value="1"/>
</dbReference>
<comment type="caution">
    <text evidence="10">The sequence shown here is derived from an EMBL/GenBank/DDBJ whole genome shotgun (WGS) entry which is preliminary data.</text>
</comment>
<evidence type="ECO:0000256" key="7">
    <source>
        <dbReference type="SAM" id="Phobius"/>
    </source>
</evidence>
<evidence type="ECO:0000256" key="2">
    <source>
        <dbReference type="ARBA" id="ARBA00005801"/>
    </source>
</evidence>
<feature type="domain" description="Prepilin peptidase A24 N-terminal" evidence="9">
    <location>
        <begin position="12"/>
        <end position="93"/>
    </location>
</feature>
<dbReference type="RefSeq" id="WP_134216919.1">
    <property type="nucleotide sequence ID" value="NZ_QFGA01000001.1"/>
</dbReference>
<comment type="subcellular location">
    <subcellularLocation>
        <location evidence="1">Cell membrane</location>
        <topology evidence="1">Multi-pass membrane protein</topology>
    </subcellularLocation>
</comment>
<evidence type="ECO:0000313" key="11">
    <source>
        <dbReference type="Proteomes" id="UP000298324"/>
    </source>
</evidence>
<dbReference type="PANTHER" id="PTHR30487:SF0">
    <property type="entry name" value="PREPILIN LEADER PEPTIDASE_N-METHYLTRANSFERASE-RELATED"/>
    <property type="match status" value="1"/>
</dbReference>
<dbReference type="GO" id="GO:0004190">
    <property type="term" value="F:aspartic-type endopeptidase activity"/>
    <property type="evidence" value="ECO:0007669"/>
    <property type="project" value="InterPro"/>
</dbReference>
<dbReference type="InterPro" id="IPR010627">
    <property type="entry name" value="Prepilin_pept_A24_N"/>
</dbReference>
<reference evidence="10 11" key="1">
    <citation type="journal article" date="2018" name="Environ. Microbiol.">
        <title>Novel energy conservation strategies and behaviour of Pelotomaculum schinkii driving syntrophic propionate catabolism.</title>
        <authorList>
            <person name="Hidalgo-Ahumada C.A.P."/>
            <person name="Nobu M.K."/>
            <person name="Narihiro T."/>
            <person name="Tamaki H."/>
            <person name="Liu W.T."/>
            <person name="Kamagata Y."/>
            <person name="Stams A.J.M."/>
            <person name="Imachi H."/>
            <person name="Sousa D.Z."/>
        </authorList>
    </citation>
    <scope>NUCLEOTIDE SEQUENCE [LARGE SCALE GENOMIC DNA]</scope>
    <source>
        <strain evidence="10 11">HH</strain>
    </source>
</reference>
<evidence type="ECO:0000256" key="5">
    <source>
        <dbReference type="ARBA" id="ARBA00022989"/>
    </source>
</evidence>
<sequence length="249" mass="26679">MELFIPLFAFLAGLCAGSFLNVCICRLPEGGSIAYPPSNCPSCGSRLRAVDLIPVLSYLFLQGRCRYCGGKISAQYPIVELTIGILFLLTYLKHGLTLASLRAAVLFTLVTAAAVIDWRYRIIPDRLNLAGFVLGAVLLFESREVLTANAIGFLAGGGLLYLVALVSRGGMGGGDIKLAAVMGLLLGWKYLLLALFLAFAAGALVGILLVLLKIKRMKEGLPFGPYLALGSVVAALAGDRLLYWYLQLF</sequence>
<feature type="transmembrane region" description="Helical" evidence="7">
    <location>
        <begin position="99"/>
        <end position="116"/>
    </location>
</feature>
<dbReference type="Proteomes" id="UP000298324">
    <property type="component" value="Unassembled WGS sequence"/>
</dbReference>
<keyword evidence="11" id="KW-1185">Reference proteome</keyword>
<dbReference type="Pfam" id="PF01478">
    <property type="entry name" value="Peptidase_A24"/>
    <property type="match status" value="1"/>
</dbReference>
<keyword evidence="4 7" id="KW-0812">Transmembrane</keyword>
<dbReference type="AlphaFoldDB" id="A0A4Y7RE82"/>
<protein>
    <submittedName>
        <fullName evidence="10">Type 4 prepilin-like proteins leader peptide-processing enzyme</fullName>
    </submittedName>
</protein>
<dbReference type="InterPro" id="IPR050882">
    <property type="entry name" value="Prepilin_peptidase/N-MTase"/>
</dbReference>
<name>A0A4Y7RE82_9FIRM</name>
<evidence type="ECO:0000313" key="10">
    <source>
        <dbReference type="EMBL" id="TEB06627.1"/>
    </source>
</evidence>
<evidence type="ECO:0000259" key="9">
    <source>
        <dbReference type="Pfam" id="PF06750"/>
    </source>
</evidence>
<keyword evidence="6 7" id="KW-0472">Membrane</keyword>
<evidence type="ECO:0000256" key="6">
    <source>
        <dbReference type="ARBA" id="ARBA00023136"/>
    </source>
</evidence>
<evidence type="ECO:0000256" key="1">
    <source>
        <dbReference type="ARBA" id="ARBA00004651"/>
    </source>
</evidence>
<dbReference type="EMBL" id="QFGA01000001">
    <property type="protein sequence ID" value="TEB06627.1"/>
    <property type="molecule type" value="Genomic_DNA"/>
</dbReference>
<organism evidence="10 11">
    <name type="scientific">Pelotomaculum schinkii</name>
    <dbReference type="NCBI Taxonomy" id="78350"/>
    <lineage>
        <taxon>Bacteria</taxon>
        <taxon>Bacillati</taxon>
        <taxon>Bacillota</taxon>
        <taxon>Clostridia</taxon>
        <taxon>Eubacteriales</taxon>
        <taxon>Desulfotomaculaceae</taxon>
        <taxon>Pelotomaculum</taxon>
    </lineage>
</organism>
<dbReference type="PANTHER" id="PTHR30487">
    <property type="entry name" value="TYPE 4 PREPILIN-LIKE PROTEINS LEADER PEPTIDE-PROCESSING ENZYME"/>
    <property type="match status" value="1"/>
</dbReference>
<dbReference type="GO" id="GO:0006465">
    <property type="term" value="P:signal peptide processing"/>
    <property type="evidence" value="ECO:0007669"/>
    <property type="project" value="TreeGrafter"/>
</dbReference>